<dbReference type="EMBL" id="JAATTO010000146">
    <property type="protein sequence ID" value="MBC9984730.1"/>
    <property type="molecule type" value="Genomic_DNA"/>
</dbReference>
<organism evidence="1 2">
    <name type="scientific">Bradyrhizobium campsiandrae</name>
    <dbReference type="NCBI Taxonomy" id="1729892"/>
    <lineage>
        <taxon>Bacteria</taxon>
        <taxon>Pseudomonadati</taxon>
        <taxon>Pseudomonadota</taxon>
        <taxon>Alphaproteobacteria</taxon>
        <taxon>Hyphomicrobiales</taxon>
        <taxon>Nitrobacteraceae</taxon>
        <taxon>Bradyrhizobium</taxon>
    </lineage>
</organism>
<evidence type="ECO:0000313" key="2">
    <source>
        <dbReference type="Proteomes" id="UP000639516"/>
    </source>
</evidence>
<dbReference type="Gene3D" id="3.40.390.70">
    <property type="match status" value="1"/>
</dbReference>
<dbReference type="PIRSF" id="PIRSF012641">
    <property type="entry name" value="UCP012641"/>
    <property type="match status" value="1"/>
</dbReference>
<dbReference type="Pfam" id="PF15887">
    <property type="entry name" value="Peptidase_Mx"/>
    <property type="match status" value="1"/>
</dbReference>
<reference evidence="1 2" key="1">
    <citation type="journal article" date="2020" name="Arch. Microbiol.">
        <title>Bradyrhizobium campsiandrae sp. nov., a nitrogen-fixing bacterial strain isolated from a native leguminous tree from the Amazon adapted to flooded conditions.</title>
        <authorList>
            <person name="Cabral Michel D."/>
            <person name="Martins da Costa E."/>
            <person name="Azarias Guimaraes A."/>
            <person name="Soares de Carvalho T."/>
            <person name="Santos de Castro Caputo P."/>
            <person name="Willems A."/>
            <person name="de Souza Moreira F.M."/>
        </authorList>
    </citation>
    <scope>NUCLEOTIDE SEQUENCE [LARGE SCALE GENOMIC DNA]</scope>
    <source>
        <strain evidence="2">INPA 384B</strain>
    </source>
</reference>
<evidence type="ECO:0000313" key="1">
    <source>
        <dbReference type="EMBL" id="MBC9984730.1"/>
    </source>
</evidence>
<accession>A0ABR7UL55</accession>
<protein>
    <submittedName>
        <fullName evidence="1">Zinc-binding metallopeptidase</fullName>
    </submittedName>
</protein>
<keyword evidence="2" id="KW-1185">Reference proteome</keyword>
<dbReference type="RefSeq" id="WP_188149362.1">
    <property type="nucleotide sequence ID" value="NZ_JAATTO010000146.1"/>
</dbReference>
<name>A0ABR7UL55_9BRAD</name>
<dbReference type="Proteomes" id="UP000639516">
    <property type="component" value="Unassembled WGS sequence"/>
</dbReference>
<dbReference type="InterPro" id="IPR031321">
    <property type="entry name" value="UCP012641"/>
</dbReference>
<sequence>MCIRDSVNRNIIGCNWCAVATTPYCMSCSLTHVIPATQNPRNVALWKRVEEAKRRLIYDLRRLRLPIAFAGGFRLAFEILSDEHGPVMTGHESGLITLNLAEADDVQREIRRVSFREPYRTLLGHFRHEIGHFYWNALIQEAGFRAPFRLVFGDETENYEAALADYYARQDRSCDPASHISMYATSHPWEDWAETFAHFLHIVSTLDSLAGLPLSLDARGKHTLNDPYLESDFGALLELWTPLALTINRLNRSLGLADAYPFDISPAVEGKLHLVHMAITAFRNRQLNAHTTQMMC</sequence>
<gene>
    <name evidence="1" type="ORF">HA482_41900</name>
</gene>
<comment type="caution">
    <text evidence="1">The sequence shown here is derived from an EMBL/GenBank/DDBJ whole genome shotgun (WGS) entry which is preliminary data.</text>
</comment>
<proteinExistence type="predicted"/>